<dbReference type="EMBL" id="CABVIN010000011">
    <property type="protein sequence ID" value="VVP53110.1"/>
    <property type="molecule type" value="Genomic_DNA"/>
</dbReference>
<sequence>MTAIASRLTPTLGLWLSAEYVNATKPCGSWLASDGGVSGNTILSDPASSLASQLPQGVWCFQDGLVGALVIARLAADMYATIIADFACSMHATIITDFTRAVDAMVISRFGVRAVAAGGGAVA</sequence>
<organism evidence="1 2">
    <name type="scientific">Pseudomonas fluorescens</name>
    <dbReference type="NCBI Taxonomy" id="294"/>
    <lineage>
        <taxon>Bacteria</taxon>
        <taxon>Pseudomonadati</taxon>
        <taxon>Pseudomonadota</taxon>
        <taxon>Gammaproteobacteria</taxon>
        <taxon>Pseudomonadales</taxon>
        <taxon>Pseudomonadaceae</taxon>
        <taxon>Pseudomonas</taxon>
    </lineage>
</organism>
<reference evidence="1 2" key="1">
    <citation type="submission" date="2019-09" db="EMBL/GenBank/DDBJ databases">
        <authorList>
            <person name="Chandra G."/>
            <person name="Truman W A."/>
        </authorList>
    </citation>
    <scope>NUCLEOTIDE SEQUENCE [LARGE SCALE GENOMIC DNA]</scope>
    <source>
        <strain evidence="1">PS896</strain>
    </source>
</reference>
<gene>
    <name evidence="1" type="ORF">PS896_05493</name>
</gene>
<dbReference type="AlphaFoldDB" id="A0A5E7PVK0"/>
<evidence type="ECO:0000313" key="2">
    <source>
        <dbReference type="Proteomes" id="UP000377224"/>
    </source>
</evidence>
<protein>
    <submittedName>
        <fullName evidence="1">Uncharacterized protein</fullName>
    </submittedName>
</protein>
<dbReference type="Proteomes" id="UP000377224">
    <property type="component" value="Unassembled WGS sequence"/>
</dbReference>
<accession>A0A5E7PVK0</accession>
<evidence type="ECO:0000313" key="1">
    <source>
        <dbReference type="EMBL" id="VVP53110.1"/>
    </source>
</evidence>
<name>A0A5E7PVK0_PSEFL</name>
<proteinExistence type="predicted"/>